<keyword evidence="5" id="KW-0482">Metalloprotease</keyword>
<organism evidence="4 6">
    <name type="scientific">Butyricimonas paravirosa</name>
    <dbReference type="NCBI Taxonomy" id="1472417"/>
    <lineage>
        <taxon>Bacteria</taxon>
        <taxon>Pseudomonadati</taxon>
        <taxon>Bacteroidota</taxon>
        <taxon>Bacteroidia</taxon>
        <taxon>Bacteroidales</taxon>
        <taxon>Odoribacteraceae</taxon>
        <taxon>Butyricimonas</taxon>
    </lineage>
</organism>
<dbReference type="Gene3D" id="3.40.390.10">
    <property type="entry name" value="Collagenase (Catalytic Domain)"/>
    <property type="match status" value="1"/>
</dbReference>
<dbReference type="CDD" id="cd04276">
    <property type="entry name" value="ZnMc_MMP_like_2"/>
    <property type="match status" value="1"/>
</dbReference>
<dbReference type="InterPro" id="IPR032534">
    <property type="entry name" value="EcxA_zinc-bd"/>
</dbReference>
<dbReference type="EMBL" id="JAATLI010000005">
    <property type="protein sequence ID" value="NJC18018.1"/>
    <property type="molecule type" value="Genomic_DNA"/>
</dbReference>
<dbReference type="Proteomes" id="UP001302374">
    <property type="component" value="Chromosome"/>
</dbReference>
<dbReference type="Pfam" id="PF17162">
    <property type="entry name" value="DUF5118"/>
    <property type="match status" value="1"/>
</dbReference>
<dbReference type="InterPro" id="IPR024079">
    <property type="entry name" value="MetalloPept_cat_dom_sf"/>
</dbReference>
<dbReference type="RefSeq" id="WP_118304153.1">
    <property type="nucleotide sequence ID" value="NZ_BMPA01000006.1"/>
</dbReference>
<dbReference type="Pfam" id="PF17148">
    <property type="entry name" value="DUF5117"/>
    <property type="match status" value="1"/>
</dbReference>
<evidence type="ECO:0000259" key="2">
    <source>
        <dbReference type="Pfam" id="PF17148"/>
    </source>
</evidence>
<reference evidence="4 6" key="2">
    <citation type="submission" date="2020-03" db="EMBL/GenBank/DDBJ databases">
        <title>Genomic Encyclopedia of Type Strains, Phase IV (KMG-IV): sequencing the most valuable type-strain genomes for metagenomic binning, comparative biology and taxonomic classification.</title>
        <authorList>
            <person name="Goeker M."/>
        </authorList>
    </citation>
    <scope>NUCLEOTIDE SEQUENCE [LARGE SCALE GENOMIC DNA]</scope>
    <source>
        <strain evidence="4 6">DSM 105722</strain>
    </source>
</reference>
<evidence type="ECO:0000259" key="3">
    <source>
        <dbReference type="Pfam" id="PF17162"/>
    </source>
</evidence>
<keyword evidence="7" id="KW-1185">Reference proteome</keyword>
<evidence type="ECO:0000313" key="5">
    <source>
        <dbReference type="EMBL" id="WOF14465.1"/>
    </source>
</evidence>
<sequence length="877" mass="99654">MKKGFVLLLVSLFLIPYLGSSYASDRKKKKKAPIEQKNVTPKKPISKYEKLFKGKQHQAFPGKFATIHRVGDKIYLEYPLKYMGRDLLIALTPSATSDPSLVNVGYKNKGLKHVRFVLKDSMIFMNDCSTYTTYDDTEEMKETAALNFMDVRKQKFKLETYNRDSTAVIFEAGKIFLDDAQSPIGGSYKGLPITGKVKAELSTIGKIKSFDDNISVETENVYSCSAKQMFSTFMLGEVLVKTVKTMFLLPEEKMKPRISDPRIGIFLTGKQNISLKEGSKNYSYANRWRLEPKDMQAWERGELVEPVKPIVFYLDNTFPENWKTALRKGTLDWNKAFEAIGFKNAVQVKDFPKDDPNFDPDNLKYSCIRYCPAGVANAMGPSWVDPTTGEIVNASVIIYNDIIKLITQWRFVQTAQVDESVRGKELPADVLYEALVYVVAHEVGHTLGLMHNMAASHAYPVDSLRNATFTHKYGTTPSIMDYARFNYVAQPGDKGLKLTPPDLGVYDYYAIKWLYSPIAGNKSVKEEAEIIQQWVDEKAGDPLYRYGQQQLYSTYDPSALTEDLGNDPIKASNYGIKNLKYILPNVNQWISDDDFSEYRLTLYSQILNQYYRYISNVLCQVGGIYLNPAKEGTPVERYQPVARNIQKASMLWTIKQLRESDWLNEKALEQKIFAPKYSLLLQSTAAKTLFNLGANVTLTAHLSKDPYTIKDYYDDLYSGIWKPTMQGKKLTNGDKLLQRMCVSTITTNVRKVTNPKEFADNSEVIDPSIALSIDEIIRYGMDQTGFIRRFRDQFQAFEIEHGQGLIANQIARETISAISPYTWQKPVNISTIDESLGYNTAMLNKIQKLVESRIANANTADKAHYQGILLQIKTLSK</sequence>
<keyword evidence="5" id="KW-0645">Protease</keyword>
<evidence type="ECO:0000313" key="4">
    <source>
        <dbReference type="EMBL" id="NJC18018.1"/>
    </source>
</evidence>
<dbReference type="AlphaFoldDB" id="A0A7X5YBB7"/>
<dbReference type="PANTHER" id="PTHR38478">
    <property type="entry name" value="PEPTIDASE M1A AND M12B"/>
    <property type="match status" value="1"/>
</dbReference>
<name>A0A7X5YBB7_9BACT</name>
<protein>
    <submittedName>
        <fullName evidence="5">Zinc-dependent metalloprotease</fullName>
    </submittedName>
</protein>
<gene>
    <name evidence="5" type="ORF">F1644_20375</name>
    <name evidence="4" type="ORF">GGR15_001635</name>
</gene>
<dbReference type="GO" id="GO:0008237">
    <property type="term" value="F:metallopeptidase activity"/>
    <property type="evidence" value="ECO:0007669"/>
    <property type="project" value="UniProtKB-KW"/>
</dbReference>
<dbReference type="InterPro" id="IPR034032">
    <property type="entry name" value="Zn_MMP-like_bac"/>
</dbReference>
<dbReference type="InterPro" id="IPR033428">
    <property type="entry name" value="DUF5118"/>
</dbReference>
<dbReference type="EMBL" id="CP043839">
    <property type="protein sequence ID" value="WOF14465.1"/>
    <property type="molecule type" value="Genomic_DNA"/>
</dbReference>
<dbReference type="GeneID" id="86893704"/>
<dbReference type="PANTHER" id="PTHR38478:SF1">
    <property type="entry name" value="ZINC DEPENDENT METALLOPROTEASE DOMAIN LIPOPROTEIN"/>
    <property type="match status" value="1"/>
</dbReference>
<dbReference type="SUPFAM" id="SSF55486">
    <property type="entry name" value="Metalloproteases ('zincins'), catalytic domain"/>
    <property type="match status" value="1"/>
</dbReference>
<proteinExistence type="predicted"/>
<feature type="domain" description="EcxA zinc-binding" evidence="1">
    <location>
        <begin position="425"/>
        <end position="725"/>
    </location>
</feature>
<accession>A0A7X5YBB7</accession>
<dbReference type="Proteomes" id="UP000576368">
    <property type="component" value="Unassembled WGS sequence"/>
</dbReference>
<evidence type="ECO:0000313" key="7">
    <source>
        <dbReference type="Proteomes" id="UP001302374"/>
    </source>
</evidence>
<feature type="domain" description="DUF5117" evidence="2">
    <location>
        <begin position="112"/>
        <end position="293"/>
    </location>
</feature>
<keyword evidence="5" id="KW-0378">Hydrolase</keyword>
<evidence type="ECO:0000313" key="6">
    <source>
        <dbReference type="Proteomes" id="UP000576368"/>
    </source>
</evidence>
<feature type="domain" description="DUF5118" evidence="3">
    <location>
        <begin position="46"/>
        <end position="90"/>
    </location>
</feature>
<dbReference type="Pfam" id="PF16313">
    <property type="entry name" value="DUF4953"/>
    <property type="match status" value="1"/>
</dbReference>
<dbReference type="InterPro" id="IPR033413">
    <property type="entry name" value="DUF5117"/>
</dbReference>
<reference evidence="5 7" key="1">
    <citation type="submission" date="2019-09" db="EMBL/GenBank/DDBJ databases">
        <title>Butyricimonas paravirosa DSM 105722 (=214-4 = JCM 18677 = CCUG 65563).</title>
        <authorList>
            <person name="Le Roy T."/>
            <person name="Cani P.D."/>
        </authorList>
    </citation>
    <scope>NUCLEOTIDE SEQUENCE [LARGE SCALE GENOMIC DNA]</scope>
    <source>
        <strain evidence="5 7">DSM 105722</strain>
    </source>
</reference>
<evidence type="ECO:0000259" key="1">
    <source>
        <dbReference type="Pfam" id="PF16313"/>
    </source>
</evidence>